<reference evidence="9 10" key="1">
    <citation type="submission" date="2019-08" db="EMBL/GenBank/DDBJ databases">
        <authorList>
            <person name="Peeters C."/>
        </authorList>
    </citation>
    <scope>NUCLEOTIDE SEQUENCE [LARGE SCALE GENOMIC DNA]</scope>
    <source>
        <strain evidence="9 10">LMG 31113</strain>
    </source>
</reference>
<dbReference type="InterPro" id="IPR002937">
    <property type="entry name" value="Amino_oxidase"/>
</dbReference>
<dbReference type="Pfam" id="PF01593">
    <property type="entry name" value="Amino_oxidase"/>
    <property type="match status" value="1"/>
</dbReference>
<dbReference type="Gene3D" id="3.90.660.10">
    <property type="match status" value="1"/>
</dbReference>
<evidence type="ECO:0000313" key="10">
    <source>
        <dbReference type="Proteomes" id="UP000382577"/>
    </source>
</evidence>
<comment type="catalytic activity">
    <reaction evidence="6">
        <text>L-tryptophan + O2 = indole-3-acetamide + CO2 + H2O</text>
        <dbReference type="Rhea" id="RHEA:16165"/>
        <dbReference type="ChEBI" id="CHEBI:15377"/>
        <dbReference type="ChEBI" id="CHEBI:15379"/>
        <dbReference type="ChEBI" id="CHEBI:16031"/>
        <dbReference type="ChEBI" id="CHEBI:16526"/>
        <dbReference type="ChEBI" id="CHEBI:57912"/>
        <dbReference type="EC" id="1.13.12.3"/>
    </reaction>
</comment>
<comment type="pathway">
    <text evidence="1">Plant hormone metabolism; auxin biosynthesis.</text>
</comment>
<proteinExistence type="inferred from homology"/>
<keyword evidence="5" id="KW-0073">Auxin biosynthesis</keyword>
<dbReference type="PANTHER" id="PTHR10742:SF410">
    <property type="entry name" value="LYSINE-SPECIFIC HISTONE DEMETHYLASE 2"/>
    <property type="match status" value="1"/>
</dbReference>
<dbReference type="Gene3D" id="3.50.50.60">
    <property type="entry name" value="FAD/NAD(P)-binding domain"/>
    <property type="match status" value="1"/>
</dbReference>
<accession>A0A5E4WIG3</accession>
<dbReference type="SUPFAM" id="SSF54373">
    <property type="entry name" value="FAD-linked reductases, C-terminal domain"/>
    <property type="match status" value="1"/>
</dbReference>
<dbReference type="EMBL" id="CABPRW010000007">
    <property type="protein sequence ID" value="VVE22856.1"/>
    <property type="molecule type" value="Genomic_DNA"/>
</dbReference>
<dbReference type="SUPFAM" id="SSF51905">
    <property type="entry name" value="FAD/NAD(P)-binding domain"/>
    <property type="match status" value="1"/>
</dbReference>
<sequence>MSDAQQTTGKSFGSMDSMAGADVQGGGGRLRRRDFLMRTLAIGGSGLMLATMKAWGVDLASVRTSPPRLSGSGRGKRVVILGAGLAGMTAAYELSKLGYQCEIVEARGFAGGRCQTARRGFELTELGGERQVCNFDEGQYINHGPWRIPFCQQSTLHYTREFGVPLELFNNDNDAAYVYKENIDGPLAGKRLRQFEIKADMRGYTDELFAKTLRAGKLNDQLNEGDKALLLDYLVHEGYLNKKDLDYKGTSARGYKTYPGVQAGELTDPLQFGDLLKSKLGNIYRSANDIEQQKTMLQAVGGMDHVAKAFEARTKKMIRYNTEVVSLRNTDSGVVLQCKDTRTGAGRTIKGDFCLCTIPLSVLKQIDTDFSDGFKDAMQVAYEPVGKLGVQMKRRFWEEDHFIYGGHIQTDIKGATLISLPSTNWQGQKGTLLSYYNFGAMAAQVSAMSLKERTDFGLAAGEKVFPGQYRDSAESSFSVAWHRVKYNLGGWADWSEAGRRTAYPRLLKGEGRTLLAGEHMSHLNGWQAGAIESAWYQIEQLHARLSA</sequence>
<feature type="region of interest" description="Disordered" evidence="7">
    <location>
        <begin position="1"/>
        <end position="27"/>
    </location>
</feature>
<comment type="similarity">
    <text evidence="2">Belongs to the tryptophan 2-monooxygenase family.</text>
</comment>
<dbReference type="EC" id="1.13.12.3" evidence="3"/>
<evidence type="ECO:0000313" key="9">
    <source>
        <dbReference type="EMBL" id="VVE22856.1"/>
    </source>
</evidence>
<evidence type="ECO:0000256" key="6">
    <source>
        <dbReference type="ARBA" id="ARBA00047321"/>
    </source>
</evidence>
<gene>
    <name evidence="9" type="ORF">PFI31113_03205</name>
</gene>
<dbReference type="GO" id="GO:0009851">
    <property type="term" value="P:auxin biosynthetic process"/>
    <property type="evidence" value="ECO:0007669"/>
    <property type="project" value="UniProtKB-KW"/>
</dbReference>
<dbReference type="AlphaFoldDB" id="A0A5E4WIG3"/>
<feature type="domain" description="Amine oxidase" evidence="8">
    <location>
        <begin position="85"/>
        <end position="535"/>
    </location>
</feature>
<evidence type="ECO:0000259" key="8">
    <source>
        <dbReference type="Pfam" id="PF01593"/>
    </source>
</evidence>
<name>A0A5E4WIG3_9BURK</name>
<dbReference type="PANTHER" id="PTHR10742">
    <property type="entry name" value="FLAVIN MONOAMINE OXIDASE"/>
    <property type="match status" value="1"/>
</dbReference>
<dbReference type="InterPro" id="IPR036188">
    <property type="entry name" value="FAD/NAD-bd_sf"/>
</dbReference>
<dbReference type="InterPro" id="IPR050281">
    <property type="entry name" value="Flavin_monoamine_oxidase"/>
</dbReference>
<evidence type="ECO:0000256" key="3">
    <source>
        <dbReference type="ARBA" id="ARBA00012535"/>
    </source>
</evidence>
<dbReference type="Gene3D" id="1.20.1440.240">
    <property type="match status" value="1"/>
</dbReference>
<organism evidence="9 10">
    <name type="scientific">Pandoraea fibrosis</name>
    <dbReference type="NCBI Taxonomy" id="1891094"/>
    <lineage>
        <taxon>Bacteria</taxon>
        <taxon>Pseudomonadati</taxon>
        <taxon>Pseudomonadota</taxon>
        <taxon>Betaproteobacteria</taxon>
        <taxon>Burkholderiales</taxon>
        <taxon>Burkholderiaceae</taxon>
        <taxon>Pandoraea</taxon>
    </lineage>
</organism>
<feature type="compositionally biased region" description="Polar residues" evidence="7">
    <location>
        <begin position="1"/>
        <end position="11"/>
    </location>
</feature>
<dbReference type="GO" id="GO:0050361">
    <property type="term" value="F:tryptophan 2-monooxygenase activity"/>
    <property type="evidence" value="ECO:0007669"/>
    <property type="project" value="UniProtKB-EC"/>
</dbReference>
<evidence type="ECO:0000256" key="2">
    <source>
        <dbReference type="ARBA" id="ARBA00005833"/>
    </source>
</evidence>
<dbReference type="Proteomes" id="UP000382577">
    <property type="component" value="Unassembled WGS sequence"/>
</dbReference>
<evidence type="ECO:0000256" key="5">
    <source>
        <dbReference type="ARBA" id="ARBA00023070"/>
    </source>
</evidence>
<protein>
    <recommendedName>
        <fullName evidence="4">Tryptophan 2-monooxygenase</fullName>
        <ecNumber evidence="3">1.13.12.3</ecNumber>
    </recommendedName>
</protein>
<evidence type="ECO:0000256" key="4">
    <source>
        <dbReference type="ARBA" id="ARBA00017871"/>
    </source>
</evidence>
<evidence type="ECO:0000256" key="1">
    <source>
        <dbReference type="ARBA" id="ARBA00004814"/>
    </source>
</evidence>
<dbReference type="RefSeq" id="WP_224786208.1">
    <property type="nucleotide sequence ID" value="NZ_CABPRW010000007.1"/>
</dbReference>
<evidence type="ECO:0000256" key="7">
    <source>
        <dbReference type="SAM" id="MobiDB-lite"/>
    </source>
</evidence>